<dbReference type="AlphaFoldDB" id="A0A445BMK2"/>
<feature type="compositionally biased region" description="Basic and acidic residues" evidence="1">
    <location>
        <begin position="10"/>
        <end position="20"/>
    </location>
</feature>
<feature type="region of interest" description="Disordered" evidence="1">
    <location>
        <begin position="1"/>
        <end position="49"/>
    </location>
</feature>
<protein>
    <submittedName>
        <fullName evidence="2">Uncharacterized protein</fullName>
    </submittedName>
</protein>
<sequence length="49" mass="5168">MEASSRSVLHHPEAEPEVPKRKSFGCRGESRGCCSREGEGGGTSGVHPT</sequence>
<evidence type="ECO:0000313" key="3">
    <source>
        <dbReference type="Proteomes" id="UP000289738"/>
    </source>
</evidence>
<comment type="caution">
    <text evidence="2">The sequence shown here is derived from an EMBL/GenBank/DDBJ whole genome shotgun (WGS) entry which is preliminary data.</text>
</comment>
<dbReference type="EMBL" id="SDMP01000009">
    <property type="protein sequence ID" value="RYR39909.1"/>
    <property type="molecule type" value="Genomic_DNA"/>
</dbReference>
<evidence type="ECO:0000256" key="1">
    <source>
        <dbReference type="SAM" id="MobiDB-lite"/>
    </source>
</evidence>
<dbReference type="Proteomes" id="UP000289738">
    <property type="component" value="Chromosome A09"/>
</dbReference>
<reference evidence="2 3" key="1">
    <citation type="submission" date="2019-01" db="EMBL/GenBank/DDBJ databases">
        <title>Sequencing of cultivated peanut Arachis hypogaea provides insights into genome evolution and oil improvement.</title>
        <authorList>
            <person name="Chen X."/>
        </authorList>
    </citation>
    <scope>NUCLEOTIDE SEQUENCE [LARGE SCALE GENOMIC DNA]</scope>
    <source>
        <strain evidence="3">cv. Fuhuasheng</strain>
        <tissue evidence="2">Leaves</tissue>
    </source>
</reference>
<name>A0A445BMK2_ARAHY</name>
<keyword evidence="3" id="KW-1185">Reference proteome</keyword>
<feature type="compositionally biased region" description="Gly residues" evidence="1">
    <location>
        <begin position="40"/>
        <end position="49"/>
    </location>
</feature>
<accession>A0A445BMK2</accession>
<organism evidence="2 3">
    <name type="scientific">Arachis hypogaea</name>
    <name type="common">Peanut</name>
    <dbReference type="NCBI Taxonomy" id="3818"/>
    <lineage>
        <taxon>Eukaryota</taxon>
        <taxon>Viridiplantae</taxon>
        <taxon>Streptophyta</taxon>
        <taxon>Embryophyta</taxon>
        <taxon>Tracheophyta</taxon>
        <taxon>Spermatophyta</taxon>
        <taxon>Magnoliopsida</taxon>
        <taxon>eudicotyledons</taxon>
        <taxon>Gunneridae</taxon>
        <taxon>Pentapetalae</taxon>
        <taxon>rosids</taxon>
        <taxon>fabids</taxon>
        <taxon>Fabales</taxon>
        <taxon>Fabaceae</taxon>
        <taxon>Papilionoideae</taxon>
        <taxon>50 kb inversion clade</taxon>
        <taxon>dalbergioids sensu lato</taxon>
        <taxon>Dalbergieae</taxon>
        <taxon>Pterocarpus clade</taxon>
        <taxon>Arachis</taxon>
    </lineage>
</organism>
<gene>
    <name evidence="2" type="ORF">Ahy_A09g045549</name>
</gene>
<evidence type="ECO:0000313" key="2">
    <source>
        <dbReference type="EMBL" id="RYR39909.1"/>
    </source>
</evidence>
<feature type="compositionally biased region" description="Basic and acidic residues" evidence="1">
    <location>
        <begin position="28"/>
        <end position="39"/>
    </location>
</feature>
<proteinExistence type="predicted"/>